<feature type="transmembrane region" description="Helical" evidence="2">
    <location>
        <begin position="131"/>
        <end position="148"/>
    </location>
</feature>
<dbReference type="SUPFAM" id="SSF52266">
    <property type="entry name" value="SGNH hydrolase"/>
    <property type="match status" value="1"/>
</dbReference>
<evidence type="ECO:0000259" key="3">
    <source>
        <dbReference type="Pfam" id="PF01757"/>
    </source>
</evidence>
<feature type="region of interest" description="Disordered" evidence="1">
    <location>
        <begin position="326"/>
        <end position="359"/>
    </location>
</feature>
<dbReference type="PANTHER" id="PTHR23028:SF53">
    <property type="entry name" value="ACYL_TRANSF_3 DOMAIN-CONTAINING PROTEIN"/>
    <property type="match status" value="1"/>
</dbReference>
<dbReference type="GO" id="GO:0016020">
    <property type="term" value="C:membrane"/>
    <property type="evidence" value="ECO:0007669"/>
    <property type="project" value="TreeGrafter"/>
</dbReference>
<keyword evidence="2" id="KW-0812">Transmembrane</keyword>
<evidence type="ECO:0000256" key="2">
    <source>
        <dbReference type="SAM" id="Phobius"/>
    </source>
</evidence>
<accession>A0A6J5YKE7</accession>
<feature type="domain" description="SGNH" evidence="4">
    <location>
        <begin position="413"/>
        <end position="630"/>
    </location>
</feature>
<feature type="transmembrane region" description="Helical" evidence="2">
    <location>
        <begin position="160"/>
        <end position="179"/>
    </location>
</feature>
<evidence type="ECO:0000313" key="5">
    <source>
        <dbReference type="EMBL" id="CAB4324158.1"/>
    </source>
</evidence>
<proteinExistence type="predicted"/>
<dbReference type="InterPro" id="IPR002656">
    <property type="entry name" value="Acyl_transf_3_dom"/>
</dbReference>
<dbReference type="AlphaFoldDB" id="A0A6J5YKE7"/>
<gene>
    <name evidence="5" type="ORF">UFOPK1392_01922</name>
</gene>
<evidence type="ECO:0000256" key="1">
    <source>
        <dbReference type="SAM" id="MobiDB-lite"/>
    </source>
</evidence>
<keyword evidence="2" id="KW-1133">Transmembrane helix</keyword>
<dbReference type="InterPro" id="IPR050879">
    <property type="entry name" value="Acyltransferase_3"/>
</dbReference>
<feature type="transmembrane region" description="Helical" evidence="2">
    <location>
        <begin position="217"/>
        <end position="236"/>
    </location>
</feature>
<feature type="transmembrane region" description="Helical" evidence="2">
    <location>
        <begin position="94"/>
        <end position="111"/>
    </location>
</feature>
<feature type="transmembrane region" description="Helical" evidence="2">
    <location>
        <begin position="256"/>
        <end position="274"/>
    </location>
</feature>
<organism evidence="5">
    <name type="scientific">freshwater metagenome</name>
    <dbReference type="NCBI Taxonomy" id="449393"/>
    <lineage>
        <taxon>unclassified sequences</taxon>
        <taxon>metagenomes</taxon>
        <taxon>ecological metagenomes</taxon>
    </lineage>
</organism>
<dbReference type="EMBL" id="CAEMXZ010000109">
    <property type="protein sequence ID" value="CAB4324158.1"/>
    <property type="molecule type" value="Genomic_DNA"/>
</dbReference>
<dbReference type="Pfam" id="PF01757">
    <property type="entry name" value="Acyl_transf_3"/>
    <property type="match status" value="1"/>
</dbReference>
<dbReference type="InterPro" id="IPR043968">
    <property type="entry name" value="SGNH"/>
</dbReference>
<reference evidence="5" key="1">
    <citation type="submission" date="2020-05" db="EMBL/GenBank/DDBJ databases">
        <authorList>
            <person name="Chiriac C."/>
            <person name="Salcher M."/>
            <person name="Ghai R."/>
            <person name="Kavagutti S V."/>
        </authorList>
    </citation>
    <scope>NUCLEOTIDE SEQUENCE</scope>
</reference>
<evidence type="ECO:0000259" key="4">
    <source>
        <dbReference type="Pfam" id="PF19040"/>
    </source>
</evidence>
<dbReference type="GO" id="GO:0000271">
    <property type="term" value="P:polysaccharide biosynthetic process"/>
    <property type="evidence" value="ECO:0007669"/>
    <property type="project" value="TreeGrafter"/>
</dbReference>
<dbReference type="PANTHER" id="PTHR23028">
    <property type="entry name" value="ACETYLTRANSFERASE"/>
    <property type="match status" value="1"/>
</dbReference>
<feature type="transmembrane region" description="Helical" evidence="2">
    <location>
        <begin position="295"/>
        <end position="317"/>
    </location>
</feature>
<dbReference type="Pfam" id="PF19040">
    <property type="entry name" value="SGNH"/>
    <property type="match status" value="1"/>
</dbReference>
<protein>
    <submittedName>
        <fullName evidence="5">Unannotated protein</fullName>
    </submittedName>
</protein>
<feature type="transmembrane region" description="Helical" evidence="2">
    <location>
        <begin position="185"/>
        <end position="205"/>
    </location>
</feature>
<name>A0A6J5YKE7_9ZZZZ</name>
<feature type="compositionally biased region" description="Polar residues" evidence="1">
    <location>
        <begin position="326"/>
        <end position="355"/>
    </location>
</feature>
<feature type="domain" description="Acyltransferase 3" evidence="3">
    <location>
        <begin position="6"/>
        <end position="272"/>
    </location>
</feature>
<keyword evidence="2" id="KW-0472">Membrane</keyword>
<sequence>MIVLIASNLLLNSIRTANINTDALWAVGFVSNIHFIKINTDYFTSAQAVSPLQHFWSLAVEEQFYLIWPALFLIVSRQHGVKILGREILRNQRIVFVATLASALSLMWSISFSNSNPTSAYFSTLTRVWELGFGALLACTVPHIRDLVEHWTQRERRVVFSGSSWLGLLAIITGSCLLIKPGDPFPGSLALIPVLGAVGIIFGGLNEKQPLVNRLLSIQPLPFIGTISFSLYLWHWPVHVFAEALYPDNVNTTTGILAQLAVILAISLVSYYLIENPTRHLPIGQREPEAKQLKEVSQLPIAALVVMSVSALFLFVVSKDASQSSTSDAQLTMESSSITTPTEEGTTQPSDSAQIDPTVGNRNPGEVLTEWNQNLRDSIDVLRNDGLTSDLSTAVNETRDDRIGGGFCRKLWDGCTIGSRDATHSVALIGDSHAQMVVATVAELFPASRITAYARSACPTARTSVVFENSGEAGQDIEGCNTFRDQSINEMLANPPDVLIISDAFGKFSEKYRDEWVNGQSETYDRLMALPPTTTIIHLTTTPGSTETSWENCLGSGSSLARCFTDPSPAYTMQEAQNGVQGRYPRVKVLDLLQLLCDGQTCPPAIDGVPVYIDGVHFTEDFRLALAPALGALMAQEFPELAPHIHIG</sequence>
<dbReference type="GO" id="GO:0016747">
    <property type="term" value="F:acyltransferase activity, transferring groups other than amino-acyl groups"/>
    <property type="evidence" value="ECO:0007669"/>
    <property type="project" value="InterPro"/>
</dbReference>